<keyword evidence="4 12" id="KW-0812">Transmembrane</keyword>
<dbReference type="EMBL" id="JAINDJ010000004">
    <property type="protein sequence ID" value="KAG9450894.1"/>
    <property type="molecule type" value="Genomic_DNA"/>
</dbReference>
<comment type="caution">
    <text evidence="13">The sequence shown here is derived from an EMBL/GenBank/DDBJ whole genome shotgun (WGS) entry which is preliminary data.</text>
</comment>
<keyword evidence="6 12" id="KW-1133">Transmembrane helix</keyword>
<dbReference type="Proteomes" id="UP000825729">
    <property type="component" value="Unassembled WGS sequence"/>
</dbReference>
<keyword evidence="3" id="KW-0808">Transferase</keyword>
<dbReference type="GO" id="GO:0071555">
    <property type="term" value="P:cell wall organization"/>
    <property type="evidence" value="ECO:0007669"/>
    <property type="project" value="UniProtKB-KW"/>
</dbReference>
<evidence type="ECO:0000313" key="14">
    <source>
        <dbReference type="Proteomes" id="UP000825729"/>
    </source>
</evidence>
<dbReference type="InterPro" id="IPR050587">
    <property type="entry name" value="GNT1/Glycosyltrans_8"/>
</dbReference>
<proteinExistence type="inferred from homology"/>
<protein>
    <recommendedName>
        <fullName evidence="11">Hexosyltransferase</fullName>
        <ecNumber evidence="11">2.4.1.-</ecNumber>
    </recommendedName>
</protein>
<dbReference type="CDD" id="cd02537">
    <property type="entry name" value="GT8_Glycogenin"/>
    <property type="match status" value="1"/>
</dbReference>
<accession>A0AAV7ER41</accession>
<evidence type="ECO:0000256" key="10">
    <source>
        <dbReference type="ARBA" id="ARBA00038162"/>
    </source>
</evidence>
<reference evidence="13 14" key="1">
    <citation type="submission" date="2021-07" db="EMBL/GenBank/DDBJ databases">
        <title>The Aristolochia fimbriata genome: insights into angiosperm evolution, floral development and chemical biosynthesis.</title>
        <authorList>
            <person name="Jiao Y."/>
        </authorList>
    </citation>
    <scope>NUCLEOTIDE SEQUENCE [LARGE SCALE GENOMIC DNA]</scope>
    <source>
        <strain evidence="13">IBCAS-2021</strain>
        <tissue evidence="13">Leaf</tissue>
    </source>
</reference>
<gene>
    <name evidence="13" type="ORF">H6P81_010859</name>
</gene>
<dbReference type="AlphaFoldDB" id="A0AAV7ER41"/>
<dbReference type="Pfam" id="PF01501">
    <property type="entry name" value="Glyco_transf_8"/>
    <property type="match status" value="1"/>
</dbReference>
<dbReference type="SUPFAM" id="SSF53448">
    <property type="entry name" value="Nucleotide-diphospho-sugar transferases"/>
    <property type="match status" value="1"/>
</dbReference>
<keyword evidence="5" id="KW-0479">Metal-binding</keyword>
<keyword evidence="14" id="KW-1185">Reference proteome</keyword>
<keyword evidence="8" id="KW-0464">Manganese</keyword>
<dbReference type="PANTHER" id="PTHR11183">
    <property type="entry name" value="GLYCOGENIN SUBFAMILY MEMBER"/>
    <property type="match status" value="1"/>
</dbReference>
<keyword evidence="7 12" id="KW-0472">Membrane</keyword>
<comment type="similarity">
    <text evidence="10">Belongs to the glycosyltransferase 8 family. Glycogenin subfamily.</text>
</comment>
<dbReference type="InterPro" id="IPR029044">
    <property type="entry name" value="Nucleotide-diphossugar_trans"/>
</dbReference>
<comment type="subcellular location">
    <subcellularLocation>
        <location evidence="1">Golgi apparatus membrane</location>
        <topology evidence="1">Single-pass type II membrane protein</topology>
    </subcellularLocation>
</comment>
<dbReference type="GO" id="GO:0000139">
    <property type="term" value="C:Golgi membrane"/>
    <property type="evidence" value="ECO:0007669"/>
    <property type="project" value="UniProtKB-SubCell"/>
</dbReference>
<evidence type="ECO:0000313" key="13">
    <source>
        <dbReference type="EMBL" id="KAG9450894.1"/>
    </source>
</evidence>
<evidence type="ECO:0000256" key="11">
    <source>
        <dbReference type="RuleBase" id="RU362027"/>
    </source>
</evidence>
<evidence type="ECO:0000256" key="9">
    <source>
        <dbReference type="ARBA" id="ARBA00023316"/>
    </source>
</evidence>
<dbReference type="EC" id="2.4.1.-" evidence="11"/>
<name>A0AAV7ER41_ARIFI</name>
<evidence type="ECO:0000256" key="2">
    <source>
        <dbReference type="ARBA" id="ARBA00022676"/>
    </source>
</evidence>
<evidence type="ECO:0000256" key="4">
    <source>
        <dbReference type="ARBA" id="ARBA00022692"/>
    </source>
</evidence>
<evidence type="ECO:0000256" key="5">
    <source>
        <dbReference type="ARBA" id="ARBA00022723"/>
    </source>
</evidence>
<evidence type="ECO:0000256" key="7">
    <source>
        <dbReference type="ARBA" id="ARBA00023136"/>
    </source>
</evidence>
<sequence length="560" mass="63493">MAAETMKLASAAPKSLVIRINLVFFAIFLLAYAVIFLKPSDILSNQATLGLGESAPILRCSLGECRSKNKVGQDGFKMKAVLETPGPTKKAAARVKRPGFVDEALKGKRVGLINMDNVDTSDWAMGSGVVIGLDRVSEGLEWKDLYPEWIDEEEENEGPTCPEIPMPELGGVVGEVEAVVARVPCRWPEEGWGRDAWRLQCRPMVEVFRCDDVVATDGEWWVYEAEARRLERKLALPVGSCKLALPLWSQGISQVYNHTKQLQNVTRRREAYATVLHSSDAYVCGAIALAQSLRATGTTRDLLILLDDSIAGEKRAALAAAGWQVREIRRIRNPKAAKNTYNEYNYSKLRLWQLTDYDKVVFVDSDVLVLRNLDALFDFPEMSAAGNDGSIFNSGVMAIEPSNCTFRLLMQKRKEVVSYNGGDQGFLNEVFFWWHRLPRRVNFLKNFWSNATLEAAVKNELFGADPPALYAIHYLGLKPWNCYRDYDCNWNIGDQRVYASDVAHRRWWRVHDAMAPELRRFCGLTPRRRIELDWDRKKAEEAGFGDRHWSINVSDPRRHV</sequence>
<keyword evidence="2" id="KW-0328">Glycosyltransferase</keyword>
<dbReference type="GO" id="GO:0016757">
    <property type="term" value="F:glycosyltransferase activity"/>
    <property type="evidence" value="ECO:0007669"/>
    <property type="project" value="UniProtKB-KW"/>
</dbReference>
<evidence type="ECO:0000256" key="12">
    <source>
        <dbReference type="SAM" id="Phobius"/>
    </source>
</evidence>
<keyword evidence="9" id="KW-0961">Cell wall biogenesis/degradation</keyword>
<feature type="transmembrane region" description="Helical" evidence="12">
    <location>
        <begin position="16"/>
        <end position="37"/>
    </location>
</feature>
<dbReference type="Gene3D" id="3.90.550.10">
    <property type="entry name" value="Spore Coat Polysaccharide Biosynthesis Protein SpsA, Chain A"/>
    <property type="match status" value="1"/>
</dbReference>
<dbReference type="InterPro" id="IPR002495">
    <property type="entry name" value="Glyco_trans_8"/>
</dbReference>
<organism evidence="13 14">
    <name type="scientific">Aristolochia fimbriata</name>
    <name type="common">White veined hardy Dutchman's pipe vine</name>
    <dbReference type="NCBI Taxonomy" id="158543"/>
    <lineage>
        <taxon>Eukaryota</taxon>
        <taxon>Viridiplantae</taxon>
        <taxon>Streptophyta</taxon>
        <taxon>Embryophyta</taxon>
        <taxon>Tracheophyta</taxon>
        <taxon>Spermatophyta</taxon>
        <taxon>Magnoliopsida</taxon>
        <taxon>Magnoliidae</taxon>
        <taxon>Piperales</taxon>
        <taxon>Aristolochiaceae</taxon>
        <taxon>Aristolochia</taxon>
    </lineage>
</organism>
<evidence type="ECO:0000256" key="6">
    <source>
        <dbReference type="ARBA" id="ARBA00022989"/>
    </source>
</evidence>
<dbReference type="FunFam" id="3.90.550.10:FF:000018">
    <property type="entry name" value="Hexosyltransferase"/>
    <property type="match status" value="1"/>
</dbReference>
<evidence type="ECO:0000256" key="8">
    <source>
        <dbReference type="ARBA" id="ARBA00023211"/>
    </source>
</evidence>
<dbReference type="GO" id="GO:0046872">
    <property type="term" value="F:metal ion binding"/>
    <property type="evidence" value="ECO:0007669"/>
    <property type="project" value="UniProtKB-KW"/>
</dbReference>
<evidence type="ECO:0000256" key="1">
    <source>
        <dbReference type="ARBA" id="ARBA00004323"/>
    </source>
</evidence>
<evidence type="ECO:0000256" key="3">
    <source>
        <dbReference type="ARBA" id="ARBA00022679"/>
    </source>
</evidence>